<gene>
    <name evidence="2" type="ORF">SAMN03080610_00643</name>
</gene>
<feature type="region of interest" description="Disordered" evidence="1">
    <location>
        <begin position="152"/>
        <end position="269"/>
    </location>
</feature>
<feature type="compositionally biased region" description="Low complexity" evidence="1">
    <location>
        <begin position="223"/>
        <end position="236"/>
    </location>
</feature>
<feature type="region of interest" description="Disordered" evidence="1">
    <location>
        <begin position="109"/>
        <end position="130"/>
    </location>
</feature>
<feature type="compositionally biased region" description="Basic and acidic residues" evidence="1">
    <location>
        <begin position="237"/>
        <end position="246"/>
    </location>
</feature>
<dbReference type="EMBL" id="FMVW01000001">
    <property type="protein sequence ID" value="SCZ24084.1"/>
    <property type="molecule type" value="Genomic_DNA"/>
</dbReference>
<evidence type="ECO:0000313" key="3">
    <source>
        <dbReference type="Proteomes" id="UP000199347"/>
    </source>
</evidence>
<keyword evidence="3" id="KW-1185">Reference proteome</keyword>
<accession>A0A1G5MGZ9</accession>
<protein>
    <submittedName>
        <fullName evidence="2">Uncharacterized protein</fullName>
    </submittedName>
</protein>
<feature type="region of interest" description="Disordered" evidence="1">
    <location>
        <begin position="15"/>
        <end position="37"/>
    </location>
</feature>
<evidence type="ECO:0000313" key="2">
    <source>
        <dbReference type="EMBL" id="SCZ24084.1"/>
    </source>
</evidence>
<name>A0A1G5MGZ9_AFIMA</name>
<reference evidence="3" key="1">
    <citation type="submission" date="2016-10" db="EMBL/GenBank/DDBJ databases">
        <authorList>
            <person name="Varghese N."/>
            <person name="Submissions S."/>
        </authorList>
    </citation>
    <scope>NUCLEOTIDE SEQUENCE [LARGE SCALE GENOMIC DNA]</scope>
    <source>
        <strain evidence="3">DSM 2698</strain>
    </source>
</reference>
<dbReference type="Proteomes" id="UP000199347">
    <property type="component" value="Unassembled WGS sequence"/>
</dbReference>
<feature type="compositionally biased region" description="Low complexity" evidence="1">
    <location>
        <begin position="249"/>
        <end position="261"/>
    </location>
</feature>
<evidence type="ECO:0000256" key="1">
    <source>
        <dbReference type="SAM" id="MobiDB-lite"/>
    </source>
</evidence>
<dbReference type="AlphaFoldDB" id="A0A1G5MGZ9"/>
<sequence length="269" mass="28531">MDPITAMPVSLVDAGFLGRPPPLTPPHKGEGNGRAHSEICARSQIQERRSIPAALAVRAPLRPPRRPFLQQGRAARSHLPLVGRSTLRQARRVGVADVDPITATPVSLVDAGFPGRPPPLTPPHKGEGKVRARPQSVFATFAGLAPFNIHRRSFPGTPAPHAPTSPLWGGRRAARRGGWGSPKTRQARDVVFSSGASPSTPRGRETSAPPQIRRTRASPPPVSISSVSAHTSASTRSGERPEDSPPRPKSAISSSSSGSAPTWRMRPCS</sequence>
<feature type="compositionally biased region" description="Basic and acidic residues" evidence="1">
    <location>
        <begin position="27"/>
        <end position="37"/>
    </location>
</feature>
<proteinExistence type="predicted"/>
<organism evidence="2 3">
    <name type="scientific">Afifella marina DSM 2698</name>
    <dbReference type="NCBI Taxonomy" id="1120955"/>
    <lineage>
        <taxon>Bacteria</taxon>
        <taxon>Pseudomonadati</taxon>
        <taxon>Pseudomonadota</taxon>
        <taxon>Alphaproteobacteria</taxon>
        <taxon>Hyphomicrobiales</taxon>
        <taxon>Afifellaceae</taxon>
        <taxon>Afifella</taxon>
    </lineage>
</organism>